<protein>
    <submittedName>
        <fullName evidence="3">Alpha-glucosidase</fullName>
    </submittedName>
</protein>
<comment type="caution">
    <text evidence="3">The sequence shown here is derived from an EMBL/GenBank/DDBJ whole genome shotgun (WGS) entry which is preliminary data.</text>
</comment>
<dbReference type="InterPro" id="IPR045857">
    <property type="entry name" value="O16G_dom_2"/>
</dbReference>
<organism evidence="3 4">
    <name type="scientific">Actinoalloteichus caeruleus DSM 43889</name>
    <dbReference type="NCBI Taxonomy" id="1120930"/>
    <lineage>
        <taxon>Bacteria</taxon>
        <taxon>Bacillati</taxon>
        <taxon>Actinomycetota</taxon>
        <taxon>Actinomycetes</taxon>
        <taxon>Pseudonocardiales</taxon>
        <taxon>Pseudonocardiaceae</taxon>
        <taxon>Actinoalloteichus</taxon>
        <taxon>Actinoalloteichus cyanogriseus</taxon>
    </lineage>
</organism>
<reference evidence="3 4" key="1">
    <citation type="submission" date="2022-06" db="EMBL/GenBank/DDBJ databases">
        <title>Genomic Encyclopedia of Type Strains, Phase I: the one thousand microbial genomes (KMG-I) project.</title>
        <authorList>
            <person name="Kyrpides N."/>
        </authorList>
    </citation>
    <scope>NUCLEOTIDE SEQUENCE [LARGE SCALE GENOMIC DNA]</scope>
    <source>
        <strain evidence="3 4">DSM 43889</strain>
    </source>
</reference>
<dbReference type="Proteomes" id="UP000791080">
    <property type="component" value="Unassembled WGS sequence"/>
</dbReference>
<dbReference type="Pfam" id="PF00128">
    <property type="entry name" value="Alpha-amylase"/>
    <property type="match status" value="1"/>
</dbReference>
<dbReference type="SMART" id="SM00642">
    <property type="entry name" value="Aamy"/>
    <property type="match status" value="1"/>
</dbReference>
<dbReference type="Gene3D" id="3.20.20.80">
    <property type="entry name" value="Glycosidases"/>
    <property type="match status" value="2"/>
</dbReference>
<accession>A0ABT1JNM4</accession>
<proteinExistence type="inferred from homology"/>
<sequence length="550" mass="61684">MDHPYGRIRASEMAIWLFVRRSADIQREAIDGPDWWGNAVFYQVYVRSFADSNGDGVGDLEGIRQRLGYLELLGVDALWLTPFFRSPMADHGYDVADPRDVDPQFGDLAAFDRLIEDAHAAGIKVTIDLVPNHSSDQHVWFQEALVAPPGSPQRDRYIFRDGLGSDGELPPNNWTSIFGGPAWTRVADGQWYLHLFAPEQPDLNWANQEVWLDLETTLRFWLDRGVDGFRIDVAHGMAKPADLPDMSEDADQGSAVLHDNRLDPRFDNDGVHDIHRMVRKTLDQYSGKVAVGEIWVKEDHRFARYVRPDELHLGFNFRLVEASFDAGEVRAAIEHSIAAVAEVGAPPTWTLSNHDVPRHATRYGGGDLGVRRARAMALVQLALPGTIYLYYGEELGLPNVELPDWALQDPIWRRSGGTDRGRDGCRIPMPWEGDQPAFGFSSGETSWLPMPEEWAALTAERQLEDPDSMLSLYRRAMEIRRTHPGFAGDQVEWYGAPDRCFAFRRSEGRLICALNTSDASVPLPPGEVLLASGPLDDNGELPPNTAAWLH</sequence>
<evidence type="ECO:0000256" key="1">
    <source>
        <dbReference type="ARBA" id="ARBA00008061"/>
    </source>
</evidence>
<evidence type="ECO:0000259" key="2">
    <source>
        <dbReference type="SMART" id="SM00642"/>
    </source>
</evidence>
<dbReference type="CDD" id="cd11332">
    <property type="entry name" value="AmyAc_OligoGlu_TS"/>
    <property type="match status" value="1"/>
</dbReference>
<dbReference type="InterPro" id="IPR017853">
    <property type="entry name" value="GH"/>
</dbReference>
<evidence type="ECO:0000313" key="3">
    <source>
        <dbReference type="EMBL" id="MCP2334133.1"/>
    </source>
</evidence>
<comment type="similarity">
    <text evidence="1">Belongs to the glycosyl hydrolase 13 family.</text>
</comment>
<dbReference type="PANTHER" id="PTHR10357:SF179">
    <property type="entry name" value="NEUTRAL AND BASIC AMINO ACID TRANSPORT PROTEIN RBAT"/>
    <property type="match status" value="1"/>
</dbReference>
<name>A0ABT1JNM4_ACTCY</name>
<keyword evidence="4" id="KW-1185">Reference proteome</keyword>
<dbReference type="PANTHER" id="PTHR10357">
    <property type="entry name" value="ALPHA-AMYLASE FAMILY MEMBER"/>
    <property type="match status" value="1"/>
</dbReference>
<evidence type="ECO:0000313" key="4">
    <source>
        <dbReference type="Proteomes" id="UP000791080"/>
    </source>
</evidence>
<dbReference type="SUPFAM" id="SSF51445">
    <property type="entry name" value="(Trans)glycosidases"/>
    <property type="match status" value="1"/>
</dbReference>
<dbReference type="InterPro" id="IPR006047">
    <property type="entry name" value="GH13_cat_dom"/>
</dbReference>
<feature type="domain" description="Glycosyl hydrolase family 13 catalytic" evidence="2">
    <location>
        <begin position="43"/>
        <end position="461"/>
    </location>
</feature>
<dbReference type="InterPro" id="IPR022567">
    <property type="entry name" value="DUF3459"/>
</dbReference>
<dbReference type="EMBL" id="AUBJ02000001">
    <property type="protein sequence ID" value="MCP2334133.1"/>
    <property type="molecule type" value="Genomic_DNA"/>
</dbReference>
<dbReference type="Gene3D" id="3.90.400.10">
    <property type="entry name" value="Oligo-1,6-glucosidase, Domain 2"/>
    <property type="match status" value="1"/>
</dbReference>
<dbReference type="Pfam" id="PF11941">
    <property type="entry name" value="DUF3459"/>
    <property type="match status" value="1"/>
</dbReference>
<gene>
    <name evidence="3" type="ORF">G443_004403</name>
</gene>